<dbReference type="NCBIfam" id="TIGR01549">
    <property type="entry name" value="HAD-SF-IA-v1"/>
    <property type="match status" value="1"/>
</dbReference>
<dbReference type="NCBIfam" id="TIGR01449">
    <property type="entry name" value="PGP_bact"/>
    <property type="match status" value="1"/>
</dbReference>
<keyword evidence="6 10" id="KW-0479">Metal-binding</keyword>
<dbReference type="EC" id="3.1.3.18" evidence="5 10"/>
<accession>A0ABP7NH97</accession>
<evidence type="ECO:0000256" key="4">
    <source>
        <dbReference type="ARBA" id="ARBA00006171"/>
    </source>
</evidence>
<feature type="binding site" evidence="10">
    <location>
        <position position="37"/>
    </location>
    <ligand>
        <name>Mg(2+)</name>
        <dbReference type="ChEBI" id="CHEBI:18420"/>
    </ligand>
</feature>
<comment type="caution">
    <text evidence="11">The sequence shown here is derived from an EMBL/GenBank/DDBJ whole genome shotgun (WGS) entry which is preliminary data.</text>
</comment>
<dbReference type="SUPFAM" id="SSF56784">
    <property type="entry name" value="HAD-like"/>
    <property type="match status" value="1"/>
</dbReference>
<feature type="active site" description="Nucleophile" evidence="10">
    <location>
        <position position="37"/>
    </location>
</feature>
<dbReference type="InterPro" id="IPR037512">
    <property type="entry name" value="PGPase_prok"/>
</dbReference>
<dbReference type="Gene3D" id="1.10.150.240">
    <property type="entry name" value="Putative phosphatase, domain 2"/>
    <property type="match status" value="1"/>
</dbReference>
<evidence type="ECO:0000256" key="6">
    <source>
        <dbReference type="ARBA" id="ARBA00022723"/>
    </source>
</evidence>
<feature type="binding site" evidence="10">
    <location>
        <position position="39"/>
    </location>
    <ligand>
        <name>Mg(2+)</name>
        <dbReference type="ChEBI" id="CHEBI:18420"/>
    </ligand>
</feature>
<evidence type="ECO:0000256" key="2">
    <source>
        <dbReference type="ARBA" id="ARBA00001946"/>
    </source>
</evidence>
<keyword evidence="12" id="KW-1185">Reference proteome</keyword>
<dbReference type="RefSeq" id="WP_344802531.1">
    <property type="nucleotide sequence ID" value="NZ_BAABBO010000001.1"/>
</dbReference>
<evidence type="ECO:0000256" key="9">
    <source>
        <dbReference type="ARBA" id="ARBA00023277"/>
    </source>
</evidence>
<organism evidence="11 12">
    <name type="scientific">Allohahella marinimesophila</name>
    <dbReference type="NCBI Taxonomy" id="1054972"/>
    <lineage>
        <taxon>Bacteria</taxon>
        <taxon>Pseudomonadati</taxon>
        <taxon>Pseudomonadota</taxon>
        <taxon>Gammaproteobacteria</taxon>
        <taxon>Oceanospirillales</taxon>
        <taxon>Hahellaceae</taxon>
        <taxon>Allohahella</taxon>
    </lineage>
</organism>
<dbReference type="InterPro" id="IPR006439">
    <property type="entry name" value="HAD-SF_hydro_IA"/>
</dbReference>
<evidence type="ECO:0000256" key="5">
    <source>
        <dbReference type="ARBA" id="ARBA00013078"/>
    </source>
</evidence>
<evidence type="ECO:0000256" key="7">
    <source>
        <dbReference type="ARBA" id="ARBA00022801"/>
    </source>
</evidence>
<keyword evidence="9 10" id="KW-0119">Carbohydrate metabolism</keyword>
<dbReference type="Proteomes" id="UP001501337">
    <property type="component" value="Unassembled WGS sequence"/>
</dbReference>
<dbReference type="SFLD" id="SFLDG01129">
    <property type="entry name" value="C1.5:_HAD__Beta-PGM__Phosphata"/>
    <property type="match status" value="1"/>
</dbReference>
<keyword evidence="8 10" id="KW-0460">Magnesium</keyword>
<dbReference type="SFLD" id="SFLDS00003">
    <property type="entry name" value="Haloacid_Dehalogenase"/>
    <property type="match status" value="1"/>
</dbReference>
<comment type="function">
    <text evidence="10">Specifically catalyzes the dephosphorylation of 2-phosphoglycolate. Is involved in the dissimilation of the intracellular 2-phosphoglycolate formed during the DNA repair of 3'-phosphoglycolate ends, a major class of DNA lesions induced by oxidative stress.</text>
</comment>
<evidence type="ECO:0000256" key="10">
    <source>
        <dbReference type="HAMAP-Rule" id="MF_00495"/>
    </source>
</evidence>
<comment type="cofactor">
    <cofactor evidence="2 10">
        <name>Mg(2+)</name>
        <dbReference type="ChEBI" id="CHEBI:18420"/>
    </cofactor>
</comment>
<dbReference type="CDD" id="cd16417">
    <property type="entry name" value="HAD_PGPase"/>
    <property type="match status" value="1"/>
</dbReference>
<protein>
    <recommendedName>
        <fullName evidence="5 10">Phosphoglycolate phosphatase</fullName>
        <shortName evidence="10">PGP</shortName>
        <shortName evidence="10">PGPase</shortName>
        <ecNumber evidence="5 10">3.1.3.18</ecNumber>
    </recommendedName>
</protein>
<feature type="binding site" evidence="10">
    <location>
        <position position="200"/>
    </location>
    <ligand>
        <name>Mg(2+)</name>
        <dbReference type="ChEBI" id="CHEBI:18420"/>
    </ligand>
</feature>
<gene>
    <name evidence="11" type="ORF">GCM10022278_02840</name>
</gene>
<dbReference type="PANTHER" id="PTHR43434">
    <property type="entry name" value="PHOSPHOGLYCOLATE PHOSPHATASE"/>
    <property type="match status" value="1"/>
</dbReference>
<dbReference type="PRINTS" id="PR00413">
    <property type="entry name" value="HADHALOGNASE"/>
</dbReference>
<dbReference type="NCBIfam" id="TIGR01509">
    <property type="entry name" value="HAD-SF-IA-v3"/>
    <property type="match status" value="1"/>
</dbReference>
<sequence>MVDDGAGRAAEGRPVSASAVPAGIGQALKDIRLVIFDLDGTLVDSVPDIAASADIMLRQMGLPSCGELAVRHAIGNGIDRLVKRLLTGEVAGEPEDVVFRQALQLFDKAYGEHLSERSTLYPGAHTTLGQLRRAGLKLCCVTNKAERFTLPLLAKLDICQLFHLVLSGDSLPRKKPDPMPLLHAAERLDVPVANSLMVGDSKHDITAAQRAGMLSIAVPYGYNHGEDIRLAEPDLLVQNLSELPALLGF</sequence>
<name>A0ABP7NH97_9GAMM</name>
<dbReference type="EMBL" id="BAABBO010000001">
    <property type="protein sequence ID" value="GAA3947095.1"/>
    <property type="molecule type" value="Genomic_DNA"/>
</dbReference>
<dbReference type="NCBIfam" id="NF009695">
    <property type="entry name" value="PRK13222.1-2"/>
    <property type="match status" value="1"/>
</dbReference>
<dbReference type="Pfam" id="PF13419">
    <property type="entry name" value="HAD_2"/>
    <property type="match status" value="1"/>
</dbReference>
<comment type="catalytic activity">
    <reaction evidence="1 10">
        <text>2-phosphoglycolate + H2O = glycolate + phosphate</text>
        <dbReference type="Rhea" id="RHEA:14369"/>
        <dbReference type="ChEBI" id="CHEBI:15377"/>
        <dbReference type="ChEBI" id="CHEBI:29805"/>
        <dbReference type="ChEBI" id="CHEBI:43474"/>
        <dbReference type="ChEBI" id="CHEBI:58033"/>
        <dbReference type="EC" id="3.1.3.18"/>
    </reaction>
</comment>
<dbReference type="SFLD" id="SFLDG01135">
    <property type="entry name" value="C1.5.6:_HAD__Beta-PGM__Phospha"/>
    <property type="match status" value="1"/>
</dbReference>
<comment type="pathway">
    <text evidence="3 10">Organic acid metabolism; glycolate biosynthesis; glycolate from 2-phosphoglycolate: step 1/1.</text>
</comment>
<dbReference type="InterPro" id="IPR050155">
    <property type="entry name" value="HAD-like_hydrolase_sf"/>
</dbReference>
<keyword evidence="7 10" id="KW-0378">Hydrolase</keyword>
<evidence type="ECO:0000313" key="12">
    <source>
        <dbReference type="Proteomes" id="UP001501337"/>
    </source>
</evidence>
<dbReference type="InterPro" id="IPR023198">
    <property type="entry name" value="PGP-like_dom2"/>
</dbReference>
<dbReference type="HAMAP" id="MF_00495">
    <property type="entry name" value="GPH_hydrolase_bact"/>
    <property type="match status" value="1"/>
</dbReference>
<dbReference type="InterPro" id="IPR041492">
    <property type="entry name" value="HAD_2"/>
</dbReference>
<dbReference type="Gene3D" id="3.40.50.1000">
    <property type="entry name" value="HAD superfamily/HAD-like"/>
    <property type="match status" value="1"/>
</dbReference>
<dbReference type="PANTHER" id="PTHR43434:SF1">
    <property type="entry name" value="PHOSPHOGLYCOLATE PHOSPHATASE"/>
    <property type="match status" value="1"/>
</dbReference>
<evidence type="ECO:0000256" key="8">
    <source>
        <dbReference type="ARBA" id="ARBA00022842"/>
    </source>
</evidence>
<reference evidence="12" key="1">
    <citation type="journal article" date="2019" name="Int. J. Syst. Evol. Microbiol.">
        <title>The Global Catalogue of Microorganisms (GCM) 10K type strain sequencing project: providing services to taxonomists for standard genome sequencing and annotation.</title>
        <authorList>
            <consortium name="The Broad Institute Genomics Platform"/>
            <consortium name="The Broad Institute Genome Sequencing Center for Infectious Disease"/>
            <person name="Wu L."/>
            <person name="Ma J."/>
        </authorList>
    </citation>
    <scope>NUCLEOTIDE SEQUENCE [LARGE SCALE GENOMIC DNA]</scope>
    <source>
        <strain evidence="12">JCM 17555</strain>
    </source>
</reference>
<proteinExistence type="inferred from homology"/>
<dbReference type="InterPro" id="IPR023214">
    <property type="entry name" value="HAD_sf"/>
</dbReference>
<evidence type="ECO:0000256" key="1">
    <source>
        <dbReference type="ARBA" id="ARBA00000830"/>
    </source>
</evidence>
<evidence type="ECO:0000256" key="3">
    <source>
        <dbReference type="ARBA" id="ARBA00004818"/>
    </source>
</evidence>
<comment type="similarity">
    <text evidence="4 10">Belongs to the HAD-like hydrolase superfamily. CbbY/CbbZ/Gph/YieH family.</text>
</comment>
<dbReference type="InterPro" id="IPR036412">
    <property type="entry name" value="HAD-like_sf"/>
</dbReference>
<evidence type="ECO:0000313" key="11">
    <source>
        <dbReference type="EMBL" id="GAA3947095.1"/>
    </source>
</evidence>